<feature type="binding site" evidence="9">
    <location>
        <position position="200"/>
    </location>
    <ligand>
        <name>Fe(2+)</name>
        <dbReference type="ChEBI" id="CHEBI:29033"/>
    </ligand>
</feature>
<dbReference type="InterPro" id="IPR019772">
    <property type="entry name" value="Ferrochelatase_AS"/>
</dbReference>
<dbReference type="AlphaFoldDB" id="A0A8E4EYP0"/>
<evidence type="ECO:0000256" key="1">
    <source>
        <dbReference type="ARBA" id="ARBA00007718"/>
    </source>
</evidence>
<evidence type="ECO:0000256" key="3">
    <source>
        <dbReference type="ARBA" id="ARBA00022723"/>
    </source>
</evidence>
<comment type="subcellular location">
    <subcellularLocation>
        <location evidence="9 10">Cytoplasm</location>
    </subcellularLocation>
</comment>
<dbReference type="GO" id="GO:0046872">
    <property type="term" value="F:metal ion binding"/>
    <property type="evidence" value="ECO:0007669"/>
    <property type="project" value="UniProtKB-KW"/>
</dbReference>
<sequence>MILRPSMKQEKIGVLLVNLGTPDAPTTVAVKRYLAEFLKDKRVVDSECTIWKLILYFIILPLRCPRAAKRYKSIWTKDGSPLMFYSYRQHALLKERLPNITIELGMRYGQPALKHAINKLSYAGVDRMILLPLYPQYSCSTNASVFDSVARHFANMRRIPSLTFIRDYAEHPAYIDALSATIRSSFVQYGKPDMLIFSFHGIPQSYADQGDDYPERCNATVQAVVDQLGLHPKHYMMTYQSRFGHKQWLAPFTDKTISQLPGKGVKHLQVICPGFSVDCLETLEEIKFLNKQLFIKAGGKSFRYIPALNDNTLHIDLLYQLLVEQIRYLD</sequence>
<dbReference type="EC" id="4.98.1.1" evidence="9 10"/>
<evidence type="ECO:0000256" key="8">
    <source>
        <dbReference type="ARBA" id="ARBA00024536"/>
    </source>
</evidence>
<gene>
    <name evidence="9 11" type="primary">hemH</name>
    <name evidence="11" type="ORF">PROFFT_A_02850</name>
</gene>
<dbReference type="CDD" id="cd00419">
    <property type="entry name" value="Ferrochelatase_C"/>
    <property type="match status" value="1"/>
</dbReference>
<reference evidence="11" key="1">
    <citation type="submission" date="2020-10" db="EMBL/GenBank/DDBJ databases">
        <authorList>
            <person name="Szabo G."/>
        </authorList>
    </citation>
    <scope>NUCLEOTIDE SEQUENCE</scope>
    <source>
        <strain evidence="11">PROFFT</strain>
    </source>
</reference>
<comment type="catalytic activity">
    <reaction evidence="9 10">
        <text>heme b + 2 H(+) = protoporphyrin IX + Fe(2+)</text>
        <dbReference type="Rhea" id="RHEA:22584"/>
        <dbReference type="ChEBI" id="CHEBI:15378"/>
        <dbReference type="ChEBI" id="CHEBI:29033"/>
        <dbReference type="ChEBI" id="CHEBI:57306"/>
        <dbReference type="ChEBI" id="CHEBI:60344"/>
        <dbReference type="EC" id="4.98.1.1"/>
    </reaction>
</comment>
<dbReference type="GO" id="GO:0006783">
    <property type="term" value="P:heme biosynthetic process"/>
    <property type="evidence" value="ECO:0007669"/>
    <property type="project" value="UniProtKB-UniRule"/>
</dbReference>
<evidence type="ECO:0000313" key="11">
    <source>
        <dbReference type="EMBL" id="CAD6509656.1"/>
    </source>
</evidence>
<dbReference type="EMBL" id="LR890047">
    <property type="protein sequence ID" value="CAD6509656.1"/>
    <property type="molecule type" value="Genomic_DNA"/>
</dbReference>
<dbReference type="PANTHER" id="PTHR11108:SF1">
    <property type="entry name" value="FERROCHELATASE, MITOCHONDRIAL"/>
    <property type="match status" value="1"/>
</dbReference>
<protein>
    <recommendedName>
        <fullName evidence="9 10">Ferrochelatase</fullName>
        <ecNumber evidence="9 10">4.98.1.1</ecNumber>
    </recommendedName>
    <alternativeName>
        <fullName evidence="9">Heme synthase</fullName>
    </alternativeName>
    <alternativeName>
        <fullName evidence="9">Protoheme ferro-lyase</fullName>
    </alternativeName>
</protein>
<dbReference type="PROSITE" id="PS00534">
    <property type="entry name" value="FERROCHELATASE"/>
    <property type="match status" value="1"/>
</dbReference>
<evidence type="ECO:0000256" key="7">
    <source>
        <dbReference type="ARBA" id="ARBA00023244"/>
    </source>
</evidence>
<evidence type="ECO:0000256" key="10">
    <source>
        <dbReference type="RuleBase" id="RU000607"/>
    </source>
</evidence>
<feature type="binding site" evidence="9">
    <location>
        <position position="281"/>
    </location>
    <ligand>
        <name>Fe(2+)</name>
        <dbReference type="ChEBI" id="CHEBI:29033"/>
    </ligand>
</feature>
<comment type="function">
    <text evidence="9 10">Catalyzes the ferrous insertion into protoporphyrin IX.</text>
</comment>
<dbReference type="HAMAP" id="MF_00323">
    <property type="entry name" value="Ferrochelatase"/>
    <property type="match status" value="1"/>
</dbReference>
<comment type="pathway">
    <text evidence="9 10">Porphyrin-containing compound metabolism; protoheme biosynthesis; protoheme from protoporphyrin-IX: step 1/1.</text>
</comment>
<dbReference type="SUPFAM" id="SSF53800">
    <property type="entry name" value="Chelatase"/>
    <property type="match status" value="1"/>
</dbReference>
<dbReference type="NCBIfam" id="TIGR00109">
    <property type="entry name" value="hemH"/>
    <property type="match status" value="1"/>
</dbReference>
<proteinExistence type="inferred from homology"/>
<dbReference type="Proteomes" id="UP000683585">
    <property type="component" value="Chromosome"/>
</dbReference>
<keyword evidence="5 9" id="KW-0350">Heme biosynthesis</keyword>
<dbReference type="InterPro" id="IPR033644">
    <property type="entry name" value="Ferrochelatase_C"/>
</dbReference>
<name>A0A8E4EYP0_9ENTR</name>
<dbReference type="PANTHER" id="PTHR11108">
    <property type="entry name" value="FERROCHELATASE"/>
    <property type="match status" value="1"/>
</dbReference>
<organism evidence="11 12">
    <name type="scientific">Candidatus Profftia tarda</name>
    <dbReference type="NCBI Taxonomy" id="1177216"/>
    <lineage>
        <taxon>Bacteria</taxon>
        <taxon>Pseudomonadati</taxon>
        <taxon>Pseudomonadota</taxon>
        <taxon>Gammaproteobacteria</taxon>
        <taxon>Enterobacterales</taxon>
        <taxon>Enterobacteriaceae</taxon>
        <taxon>Candidatus Profftia</taxon>
    </lineage>
</organism>
<dbReference type="UniPathway" id="UPA00252">
    <property type="reaction ID" value="UER00325"/>
</dbReference>
<keyword evidence="7 9" id="KW-0627">Porphyrin biosynthesis</keyword>
<accession>A0A8E4EYP0</accession>
<evidence type="ECO:0000256" key="5">
    <source>
        <dbReference type="ARBA" id="ARBA00023133"/>
    </source>
</evidence>
<evidence type="ECO:0000256" key="2">
    <source>
        <dbReference type="ARBA" id="ARBA00022490"/>
    </source>
</evidence>
<dbReference type="InterPro" id="IPR033659">
    <property type="entry name" value="Ferrochelatase_N"/>
</dbReference>
<dbReference type="CDD" id="cd03411">
    <property type="entry name" value="Ferrochelatase_N"/>
    <property type="match status" value="1"/>
</dbReference>
<dbReference type="InterPro" id="IPR001015">
    <property type="entry name" value="Ferrochelatase"/>
</dbReference>
<dbReference type="Gene3D" id="3.40.50.1400">
    <property type="match status" value="2"/>
</dbReference>
<dbReference type="GO" id="GO:0004325">
    <property type="term" value="F:ferrochelatase activity"/>
    <property type="evidence" value="ECO:0007669"/>
    <property type="project" value="UniProtKB-UniRule"/>
</dbReference>
<dbReference type="KEGG" id="ptf:PROFFT_A_02850"/>
<comment type="catalytic activity">
    <reaction evidence="8">
        <text>Fe-coproporphyrin III + 2 H(+) = coproporphyrin III + Fe(2+)</text>
        <dbReference type="Rhea" id="RHEA:49572"/>
        <dbReference type="ChEBI" id="CHEBI:15378"/>
        <dbReference type="ChEBI" id="CHEBI:29033"/>
        <dbReference type="ChEBI" id="CHEBI:68438"/>
        <dbReference type="ChEBI" id="CHEBI:131725"/>
        <dbReference type="EC" id="4.99.1.9"/>
    </reaction>
    <physiologicalReaction direction="right-to-left" evidence="8">
        <dbReference type="Rhea" id="RHEA:49574"/>
    </physiologicalReaction>
</comment>
<dbReference type="GO" id="GO:0005737">
    <property type="term" value="C:cytoplasm"/>
    <property type="evidence" value="ECO:0007669"/>
    <property type="project" value="UniProtKB-SubCell"/>
</dbReference>
<dbReference type="FunFam" id="3.40.50.1400:FF:000002">
    <property type="entry name" value="Ferrochelatase"/>
    <property type="match status" value="1"/>
</dbReference>
<keyword evidence="3 9" id="KW-0479">Metal-binding</keyword>
<evidence type="ECO:0000313" key="12">
    <source>
        <dbReference type="Proteomes" id="UP000683585"/>
    </source>
</evidence>
<keyword evidence="4 9" id="KW-0408">Iron</keyword>
<evidence type="ECO:0000256" key="6">
    <source>
        <dbReference type="ARBA" id="ARBA00023239"/>
    </source>
</evidence>
<evidence type="ECO:0000256" key="9">
    <source>
        <dbReference type="HAMAP-Rule" id="MF_00323"/>
    </source>
</evidence>
<keyword evidence="12" id="KW-1185">Reference proteome</keyword>
<keyword evidence="2 9" id="KW-0963">Cytoplasm</keyword>
<keyword evidence="6 9" id="KW-0456">Lyase</keyword>
<comment type="similarity">
    <text evidence="1 9 10">Belongs to the ferrochelatase family.</text>
</comment>
<evidence type="ECO:0000256" key="4">
    <source>
        <dbReference type="ARBA" id="ARBA00023004"/>
    </source>
</evidence>
<dbReference type="Pfam" id="PF00762">
    <property type="entry name" value="Ferrochelatase"/>
    <property type="match status" value="1"/>
</dbReference>